<accession>A0A1G4SEH4</accession>
<organism evidence="2 3">
    <name type="scientific">Asticcacaulis taihuensis</name>
    <dbReference type="NCBI Taxonomy" id="260084"/>
    <lineage>
        <taxon>Bacteria</taxon>
        <taxon>Pseudomonadati</taxon>
        <taxon>Pseudomonadota</taxon>
        <taxon>Alphaproteobacteria</taxon>
        <taxon>Caulobacterales</taxon>
        <taxon>Caulobacteraceae</taxon>
        <taxon>Asticcacaulis</taxon>
    </lineage>
</organism>
<dbReference type="STRING" id="260084.SAMN02927928_2614"/>
<evidence type="ECO:0000313" key="3">
    <source>
        <dbReference type="Proteomes" id="UP000199150"/>
    </source>
</evidence>
<dbReference type="GO" id="GO:0016757">
    <property type="term" value="F:glycosyltransferase activity"/>
    <property type="evidence" value="ECO:0007669"/>
    <property type="project" value="InterPro"/>
</dbReference>
<gene>
    <name evidence="2" type="ORF">SAMN02927928_2614</name>
</gene>
<dbReference type="Proteomes" id="UP000199150">
    <property type="component" value="Unassembled WGS sequence"/>
</dbReference>
<dbReference type="InterPro" id="IPR049625">
    <property type="entry name" value="Glyco_transf_61_cat"/>
</dbReference>
<dbReference type="Pfam" id="PF04577">
    <property type="entry name" value="Glyco_transf_61"/>
    <property type="match status" value="1"/>
</dbReference>
<name>A0A1G4SEH4_9CAUL</name>
<proteinExistence type="predicted"/>
<feature type="domain" description="Glycosyltransferase 61 catalytic" evidence="1">
    <location>
        <begin position="166"/>
        <end position="339"/>
    </location>
</feature>
<dbReference type="EMBL" id="FMTS01000004">
    <property type="protein sequence ID" value="SCW67468.1"/>
    <property type="molecule type" value="Genomic_DNA"/>
</dbReference>
<keyword evidence="3" id="KW-1185">Reference proteome</keyword>
<evidence type="ECO:0000313" key="2">
    <source>
        <dbReference type="EMBL" id="SCW67468.1"/>
    </source>
</evidence>
<evidence type="ECO:0000259" key="1">
    <source>
        <dbReference type="Pfam" id="PF04577"/>
    </source>
</evidence>
<protein>
    <recommendedName>
        <fullName evidence="1">Glycosyltransferase 61 catalytic domain-containing protein</fullName>
    </recommendedName>
</protein>
<reference evidence="3" key="1">
    <citation type="submission" date="2016-10" db="EMBL/GenBank/DDBJ databases">
        <authorList>
            <person name="Varghese N."/>
            <person name="Submissions S."/>
        </authorList>
    </citation>
    <scope>NUCLEOTIDE SEQUENCE [LARGE SCALE GENOMIC DNA]</scope>
    <source>
        <strain evidence="3">CGMCC 1.3431</strain>
    </source>
</reference>
<sequence length="393" mass="44092">MSGSFKFEYIEHIAAESLPKQDNNYNLGFTNPDRALDFTARIPNAAPPYNPEVLLPFDKSQAITEQYLVAIHSLEFIAAGILTFSDFGFFENCALPIDLSTREALIGEPICWGSDFADWYAREHLLEELFNRQLSKSYLDKIYNGLKDHAIHGDAVILSAPGQEIYGHWLLDVIPKLHILQQSGHEDLPIYFNSLPGWATHFLNSFGISRSRIRPHPSRYFRVRRAIVPTSSKSGFRLGGNSLREAWTRISRPARVTLPSDFIGEKIFLSRGSWTQGARPSHANISDIEAAAVARGYKIVFPETLDIPQQIRLMQSARIIVGEDGSALHNIIFSEPGARLGVLSLPERTNLWHLSLCHVLGHQLSYCYGDAYGIVPLSKFNAFLDILEAQVCP</sequence>
<dbReference type="AlphaFoldDB" id="A0A1G4SEH4"/>